<reference evidence="1 2" key="1">
    <citation type="submission" date="2020-10" db="EMBL/GenBank/DDBJ databases">
        <title>Complete genome sequence of Paludibaculum fermentans P105T, a facultatively anaerobic acidobacterium capable of dissimilatory Fe(III) reduction.</title>
        <authorList>
            <person name="Dedysh S.N."/>
            <person name="Beletsky A.V."/>
            <person name="Kulichevskaya I.S."/>
            <person name="Mardanov A.V."/>
            <person name="Ravin N.V."/>
        </authorList>
    </citation>
    <scope>NUCLEOTIDE SEQUENCE [LARGE SCALE GENOMIC DNA]</scope>
    <source>
        <strain evidence="1 2">P105</strain>
    </source>
</reference>
<sequence>MVFPNEQTLVTSFVSRLSAGRSPLGAVQVATEFYYQRGRTDIVACTAEKTLIAVEAKLENWRGALQQAFRNRCFAHRSYVLMPKNAALRAHRYAGEFDRRQVGICYLEGVEIVVLHPSVEADPIEPWLSLKAQLHIEAMGANA</sequence>
<name>A0A7S7NS27_PALFE</name>
<evidence type="ECO:0000313" key="2">
    <source>
        <dbReference type="Proteomes" id="UP000593892"/>
    </source>
</evidence>
<evidence type="ECO:0000313" key="1">
    <source>
        <dbReference type="EMBL" id="QOY88214.1"/>
    </source>
</evidence>
<organism evidence="1 2">
    <name type="scientific">Paludibaculum fermentans</name>
    <dbReference type="NCBI Taxonomy" id="1473598"/>
    <lineage>
        <taxon>Bacteria</taxon>
        <taxon>Pseudomonadati</taxon>
        <taxon>Acidobacteriota</taxon>
        <taxon>Terriglobia</taxon>
        <taxon>Bryobacterales</taxon>
        <taxon>Bryobacteraceae</taxon>
        <taxon>Paludibaculum</taxon>
    </lineage>
</organism>
<proteinExistence type="predicted"/>
<keyword evidence="2" id="KW-1185">Reference proteome</keyword>
<gene>
    <name evidence="1" type="ORF">IRI77_36680</name>
</gene>
<protein>
    <submittedName>
        <fullName evidence="1">Uncharacterized protein</fullName>
    </submittedName>
</protein>
<dbReference type="Proteomes" id="UP000593892">
    <property type="component" value="Chromosome"/>
</dbReference>
<accession>A0A7S7NS27</accession>
<dbReference type="AlphaFoldDB" id="A0A7S7NS27"/>
<dbReference type="EMBL" id="CP063849">
    <property type="protein sequence ID" value="QOY88214.1"/>
    <property type="molecule type" value="Genomic_DNA"/>
</dbReference>
<dbReference type="KEGG" id="pfer:IRI77_36680"/>
<dbReference type="RefSeq" id="WP_194449877.1">
    <property type="nucleotide sequence ID" value="NZ_CP063849.1"/>
</dbReference>